<dbReference type="GO" id="GO:0046872">
    <property type="term" value="F:metal ion binding"/>
    <property type="evidence" value="ECO:0007669"/>
    <property type="project" value="UniProtKB-KW"/>
</dbReference>
<gene>
    <name evidence="11" type="ordered locus">Lbys_3126</name>
</gene>
<keyword evidence="5" id="KW-0378">Hydrolase</keyword>
<name>E4RV49_LEAB4</name>
<dbReference type="PANTHER" id="PTHR43690:SF34">
    <property type="entry name" value="ZINC PROTEASE PQQL-LIKE"/>
    <property type="match status" value="1"/>
</dbReference>
<dbReference type="InterPro" id="IPR050626">
    <property type="entry name" value="Peptidase_M16"/>
</dbReference>
<comment type="similarity">
    <text evidence="2 8">Belongs to the peptidase M16 family.</text>
</comment>
<evidence type="ECO:0000256" key="1">
    <source>
        <dbReference type="ARBA" id="ARBA00001947"/>
    </source>
</evidence>
<dbReference type="Pfam" id="PF00675">
    <property type="entry name" value="Peptidase_M16"/>
    <property type="match status" value="1"/>
</dbReference>
<dbReference type="AlphaFoldDB" id="E4RV49"/>
<reference evidence="11 12" key="2">
    <citation type="journal article" date="2011" name="Stand. Genomic Sci.">
        <title>Complete genome sequence of Leadbetterella byssophila type strain (4M15).</title>
        <authorList>
            <person name="Abt B."/>
            <person name="Teshima H."/>
            <person name="Lucas S."/>
            <person name="Lapidus A."/>
            <person name="Del Rio T.G."/>
            <person name="Nolan M."/>
            <person name="Tice H."/>
            <person name="Cheng J.F."/>
            <person name="Pitluck S."/>
            <person name="Liolios K."/>
            <person name="Pagani I."/>
            <person name="Ivanova N."/>
            <person name="Mavromatis K."/>
            <person name="Pati A."/>
            <person name="Tapia R."/>
            <person name="Han C."/>
            <person name="Goodwin L."/>
            <person name="Chen A."/>
            <person name="Palaniappan K."/>
            <person name="Land M."/>
            <person name="Hauser L."/>
            <person name="Chang Y.J."/>
            <person name="Jeffries C.D."/>
            <person name="Rohde M."/>
            <person name="Goker M."/>
            <person name="Tindall B.J."/>
            <person name="Detter J.C."/>
            <person name="Woyke T."/>
            <person name="Bristow J."/>
            <person name="Eisen J.A."/>
            <person name="Markowitz V."/>
            <person name="Hugenholtz P."/>
            <person name="Klenk H.P."/>
            <person name="Kyrpides N.C."/>
        </authorList>
    </citation>
    <scope>NUCLEOTIDE SEQUENCE [LARGE SCALE GENOMIC DNA]</scope>
    <source>
        <strain evidence="12">DSM 17132 / JCM 16389 / KACC 11308 / NBRC 106382 / 4M15</strain>
    </source>
</reference>
<evidence type="ECO:0000256" key="8">
    <source>
        <dbReference type="RuleBase" id="RU004447"/>
    </source>
</evidence>
<dbReference type="eggNOG" id="COG0612">
    <property type="taxonomic scope" value="Bacteria"/>
</dbReference>
<keyword evidence="3" id="KW-0645">Protease</keyword>
<keyword evidence="4" id="KW-0479">Metal-binding</keyword>
<sequence length="927" mass="103971">MRAILTFLLLGLSILLKAQKFPLDKALPMDPEVKVGTLPNGLKYFIRKNTEPKNRAELRLAVKIGSIVETEEQRGLAHFMEHMNFNGTKNFPKNNLVQFLEKSGIKFGADINAYTSFDETVYQLPVPTDSLALLEKYFSVLADWSGNATLDPEEIDKERGVVLEEARLHKGASQRIQEKLLPVLLGGSHYANRLPIGLESVIQTAPYTEFQRFKEDWYRPDLQAVVAVGDFDPNVIENMIKKYFSEFKNPKNAKPRTKFKVPLREGTQVVVVKDKEQPYTIAQLYYLHKQKKEMTGKDRREAIVRTLFNVMMSMRFSELQKSANPPFQFGSTNYSSFLADLDALSSIVVAKGNDLEGAIKAVMQENARAGKFGFTATELERAKMSYKSSMEKMYAEKDKTSSINFVEELVEAFLNDLVMTNIAFDKEFLDQYLADISLEEVNKFTNEVFSSKGKVLAVIGPETAELPEEGILKEWVSADQQNVQAYVDDVVDVPLVQNLSNAGKYVAQKEIKEIGVTELELDNGVKVVLKPTTFKNDEILIRASRWGGTSLYDDIDHPAFASFVASNSGNGPLNNKQLSKFLSGKVVNVSVSVGQLSESVSASSTRKDLETALQMIYNKFTNQNLDAEAVSGALANQIEILKNIEATPTPEKVYDDTLQAVLSQNHPRRAPMTSDRVAKIDAEKALAIYKERFSNANGFVFVLVGAFEVEEIKPLLAQYLGSLPSNGKLSTFRDLGITPPEKKMNVVVKKGKEDKATVTLVYNGTYEGKVEEERVLNALGEILQMRLTEELRENEGGAYSPYATINYSRWPTPRYQGVISFGCAPVNVEKLVAICKSEVEKLVKEGAQEDDIQKYVNNEKLNFETYLQRNAFWASTLLSKYQKGEDVKGILHENDYLKELSTSSTKAAAKKFLSDDRWVQVTLLPEE</sequence>
<feature type="domain" description="Peptidase M16 C-terminal" evidence="10">
    <location>
        <begin position="679"/>
        <end position="858"/>
    </location>
</feature>
<dbReference type="EMBL" id="CP002305">
    <property type="protein sequence ID" value="ADQ18787.1"/>
    <property type="molecule type" value="Genomic_DNA"/>
</dbReference>
<evidence type="ECO:0000256" key="6">
    <source>
        <dbReference type="ARBA" id="ARBA00022833"/>
    </source>
</evidence>
<dbReference type="InterPro" id="IPR001431">
    <property type="entry name" value="Pept_M16_Zn_BS"/>
</dbReference>
<evidence type="ECO:0000256" key="3">
    <source>
        <dbReference type="ARBA" id="ARBA00022670"/>
    </source>
</evidence>
<reference key="1">
    <citation type="submission" date="2010-11" db="EMBL/GenBank/DDBJ databases">
        <title>The complete genome of Leadbetterella byssophila DSM 17132.</title>
        <authorList>
            <consortium name="US DOE Joint Genome Institute (JGI-PGF)"/>
            <person name="Lucas S."/>
            <person name="Copeland A."/>
            <person name="Lapidus A."/>
            <person name="Glavina del Rio T."/>
            <person name="Dalin E."/>
            <person name="Tice H."/>
            <person name="Bruce D."/>
            <person name="Goodwin L."/>
            <person name="Pitluck S."/>
            <person name="Kyrpides N."/>
            <person name="Mavromatis K."/>
            <person name="Ivanova N."/>
            <person name="Teshima H."/>
            <person name="Brettin T."/>
            <person name="Detter J.C."/>
            <person name="Han C."/>
            <person name="Tapia R."/>
            <person name="Land M."/>
            <person name="Hauser L."/>
            <person name="Markowitz V."/>
            <person name="Cheng J.-F."/>
            <person name="Hugenholtz P."/>
            <person name="Woyke T."/>
            <person name="Wu D."/>
            <person name="Tindall B."/>
            <person name="Pomrenke H.G."/>
            <person name="Brambilla E."/>
            <person name="Klenk H.-P."/>
            <person name="Eisen J.A."/>
        </authorList>
    </citation>
    <scope>NUCLEOTIDE SEQUENCE [LARGE SCALE GENOMIC DNA]</scope>
    <source>
        <strain>DSM 17132</strain>
    </source>
</reference>
<dbReference type="HOGENOM" id="CLU_008156_0_0_10"/>
<keyword evidence="12" id="KW-1185">Reference proteome</keyword>
<dbReference type="InterPro" id="IPR007863">
    <property type="entry name" value="Peptidase_M16_C"/>
</dbReference>
<dbReference type="PROSITE" id="PS00143">
    <property type="entry name" value="INSULINASE"/>
    <property type="match status" value="1"/>
</dbReference>
<protein>
    <submittedName>
        <fullName evidence="11">Peptidase M16 domain protein</fullName>
    </submittedName>
</protein>
<dbReference type="InterPro" id="IPR011765">
    <property type="entry name" value="Pept_M16_N"/>
</dbReference>
<dbReference type="RefSeq" id="WP_013409815.1">
    <property type="nucleotide sequence ID" value="NC_014655.1"/>
</dbReference>
<dbReference type="KEGG" id="lby:Lbys_3126"/>
<feature type="domain" description="Peptidase M16 N-terminal" evidence="9">
    <location>
        <begin position="46"/>
        <end position="168"/>
    </location>
</feature>
<accession>E4RV49</accession>
<evidence type="ECO:0000256" key="7">
    <source>
        <dbReference type="ARBA" id="ARBA00023049"/>
    </source>
</evidence>
<evidence type="ECO:0000256" key="4">
    <source>
        <dbReference type="ARBA" id="ARBA00022723"/>
    </source>
</evidence>
<evidence type="ECO:0000256" key="5">
    <source>
        <dbReference type="ARBA" id="ARBA00022801"/>
    </source>
</evidence>
<dbReference type="Proteomes" id="UP000007435">
    <property type="component" value="Chromosome"/>
</dbReference>
<dbReference type="Gene3D" id="3.30.830.10">
    <property type="entry name" value="Metalloenzyme, LuxS/M16 peptidase-like"/>
    <property type="match status" value="4"/>
</dbReference>
<keyword evidence="7" id="KW-0482">Metalloprotease</keyword>
<evidence type="ECO:0000313" key="11">
    <source>
        <dbReference type="EMBL" id="ADQ18787.1"/>
    </source>
</evidence>
<keyword evidence="6" id="KW-0862">Zinc</keyword>
<proteinExistence type="inferred from homology"/>
<dbReference type="STRING" id="649349.Lbys_3126"/>
<evidence type="ECO:0000259" key="9">
    <source>
        <dbReference type="Pfam" id="PF00675"/>
    </source>
</evidence>
<dbReference type="SUPFAM" id="SSF63411">
    <property type="entry name" value="LuxS/MPP-like metallohydrolase"/>
    <property type="match status" value="4"/>
</dbReference>
<dbReference type="PANTHER" id="PTHR43690">
    <property type="entry name" value="NARDILYSIN"/>
    <property type="match status" value="1"/>
</dbReference>
<dbReference type="InterPro" id="IPR011249">
    <property type="entry name" value="Metalloenz_LuxS/M16"/>
</dbReference>
<dbReference type="GO" id="GO:0006508">
    <property type="term" value="P:proteolysis"/>
    <property type="evidence" value="ECO:0007669"/>
    <property type="project" value="UniProtKB-KW"/>
</dbReference>
<evidence type="ECO:0000256" key="2">
    <source>
        <dbReference type="ARBA" id="ARBA00007261"/>
    </source>
</evidence>
<comment type="cofactor">
    <cofactor evidence="1">
        <name>Zn(2+)</name>
        <dbReference type="ChEBI" id="CHEBI:29105"/>
    </cofactor>
</comment>
<organism evidence="11 12">
    <name type="scientific">Leadbetterella byssophila (strain DSM 17132 / JCM 16389 / KACC 11308 / NBRC 106382 / 4M15)</name>
    <dbReference type="NCBI Taxonomy" id="649349"/>
    <lineage>
        <taxon>Bacteria</taxon>
        <taxon>Pseudomonadati</taxon>
        <taxon>Bacteroidota</taxon>
        <taxon>Cytophagia</taxon>
        <taxon>Cytophagales</taxon>
        <taxon>Leadbetterellaceae</taxon>
        <taxon>Leadbetterella</taxon>
    </lineage>
</organism>
<feature type="domain" description="Peptidase M16 C-terminal" evidence="10">
    <location>
        <begin position="207"/>
        <end position="385"/>
    </location>
</feature>
<evidence type="ECO:0000313" key="12">
    <source>
        <dbReference type="Proteomes" id="UP000007435"/>
    </source>
</evidence>
<evidence type="ECO:0000259" key="10">
    <source>
        <dbReference type="Pfam" id="PF05193"/>
    </source>
</evidence>
<dbReference type="GO" id="GO:0004222">
    <property type="term" value="F:metalloendopeptidase activity"/>
    <property type="evidence" value="ECO:0007669"/>
    <property type="project" value="InterPro"/>
</dbReference>
<dbReference type="OrthoDB" id="9811314at2"/>
<dbReference type="Pfam" id="PF05193">
    <property type="entry name" value="Peptidase_M16_C"/>
    <property type="match status" value="2"/>
</dbReference>